<dbReference type="Gene3D" id="2.170.270.10">
    <property type="entry name" value="SET domain"/>
    <property type="match status" value="1"/>
</dbReference>
<keyword evidence="6" id="KW-0862">Zinc</keyword>
<keyword evidence="14" id="KW-1185">Reference proteome</keyword>
<feature type="domain" description="SET" evidence="11">
    <location>
        <begin position="240"/>
        <end position="552"/>
    </location>
</feature>
<evidence type="ECO:0000256" key="8">
    <source>
        <dbReference type="ARBA" id="ARBA00093635"/>
    </source>
</evidence>
<dbReference type="PANTHER" id="PTHR46165">
    <property type="entry name" value="SET AND MYND DOMAIN-CONTAINING PROTEIN 4"/>
    <property type="match status" value="1"/>
</dbReference>
<evidence type="ECO:0000313" key="13">
    <source>
        <dbReference type="EMBL" id="KAJ9579142.1"/>
    </source>
</evidence>
<evidence type="ECO:0000256" key="4">
    <source>
        <dbReference type="ARBA" id="ARBA00022723"/>
    </source>
</evidence>
<organism evidence="13 14">
    <name type="scientific">Diploptera punctata</name>
    <name type="common">Pacific beetle cockroach</name>
    <dbReference type="NCBI Taxonomy" id="6984"/>
    <lineage>
        <taxon>Eukaryota</taxon>
        <taxon>Metazoa</taxon>
        <taxon>Ecdysozoa</taxon>
        <taxon>Arthropoda</taxon>
        <taxon>Hexapoda</taxon>
        <taxon>Insecta</taxon>
        <taxon>Pterygota</taxon>
        <taxon>Neoptera</taxon>
        <taxon>Polyneoptera</taxon>
        <taxon>Dictyoptera</taxon>
        <taxon>Blattodea</taxon>
        <taxon>Blaberoidea</taxon>
        <taxon>Blaberidae</taxon>
        <taxon>Diplopterinae</taxon>
        <taxon>Diploptera</taxon>
    </lineage>
</organism>
<evidence type="ECO:0000256" key="1">
    <source>
        <dbReference type="ARBA" id="ARBA00022603"/>
    </source>
</evidence>
<protein>
    <recommendedName>
        <fullName evidence="8">Protein-lysine N-methyltransferase SMYD4</fullName>
    </recommendedName>
    <alternativeName>
        <fullName evidence="9">SET and MYND domain-containing protein 4</fullName>
    </alternativeName>
</protein>
<dbReference type="GO" id="GO:0042826">
    <property type="term" value="F:histone deacetylase binding"/>
    <property type="evidence" value="ECO:0007669"/>
    <property type="project" value="TreeGrafter"/>
</dbReference>
<reference evidence="13" key="2">
    <citation type="submission" date="2023-05" db="EMBL/GenBank/DDBJ databases">
        <authorList>
            <person name="Fouks B."/>
        </authorList>
    </citation>
    <scope>NUCLEOTIDE SEQUENCE</scope>
    <source>
        <strain evidence="13">Stay&amp;Tobe</strain>
        <tissue evidence="13">Testes</tissue>
    </source>
</reference>
<evidence type="ECO:0000256" key="5">
    <source>
        <dbReference type="ARBA" id="ARBA00022771"/>
    </source>
</evidence>
<dbReference type="PROSITE" id="PS50280">
    <property type="entry name" value="SET"/>
    <property type="match status" value="1"/>
</dbReference>
<evidence type="ECO:0000313" key="14">
    <source>
        <dbReference type="Proteomes" id="UP001233999"/>
    </source>
</evidence>
<evidence type="ECO:0000256" key="6">
    <source>
        <dbReference type="ARBA" id="ARBA00022833"/>
    </source>
</evidence>
<dbReference type="Gene3D" id="1.10.220.160">
    <property type="match status" value="1"/>
</dbReference>
<dbReference type="Gene3D" id="6.10.140.2220">
    <property type="match status" value="1"/>
</dbReference>
<gene>
    <name evidence="13" type="ORF">L9F63_024750</name>
</gene>
<dbReference type="SUPFAM" id="SSF48452">
    <property type="entry name" value="TPR-like"/>
    <property type="match status" value="1"/>
</dbReference>
<dbReference type="GO" id="GO:0005634">
    <property type="term" value="C:nucleus"/>
    <property type="evidence" value="ECO:0007669"/>
    <property type="project" value="TreeGrafter"/>
</dbReference>
<dbReference type="GO" id="GO:0008757">
    <property type="term" value="F:S-adenosylmethionine-dependent methyltransferase activity"/>
    <property type="evidence" value="ECO:0007669"/>
    <property type="project" value="UniProtKB-ARBA"/>
</dbReference>
<dbReference type="CDD" id="cd10536">
    <property type="entry name" value="SET_SMYD4"/>
    <property type="match status" value="1"/>
</dbReference>
<dbReference type="AlphaFoldDB" id="A0AAD7ZF38"/>
<dbReference type="SUPFAM" id="SSF144232">
    <property type="entry name" value="HIT/MYND zinc finger-like"/>
    <property type="match status" value="1"/>
</dbReference>
<dbReference type="PANTHER" id="PTHR46165:SF7">
    <property type="entry name" value="SET AND MYND DOMAIN-CONTAINING PROTEIN 4"/>
    <property type="match status" value="1"/>
</dbReference>
<dbReference type="PROSITE" id="PS50865">
    <property type="entry name" value="ZF_MYND_2"/>
    <property type="match status" value="1"/>
</dbReference>
<keyword evidence="3" id="KW-0949">S-adenosyl-L-methionine</keyword>
<evidence type="ECO:0000259" key="12">
    <source>
        <dbReference type="PROSITE" id="PS50865"/>
    </source>
</evidence>
<evidence type="ECO:0000256" key="3">
    <source>
        <dbReference type="ARBA" id="ARBA00022691"/>
    </source>
</evidence>
<evidence type="ECO:0000256" key="10">
    <source>
        <dbReference type="PROSITE-ProRule" id="PRU00134"/>
    </source>
</evidence>
<evidence type="ECO:0000256" key="2">
    <source>
        <dbReference type="ARBA" id="ARBA00022679"/>
    </source>
</evidence>
<dbReference type="Proteomes" id="UP001233999">
    <property type="component" value="Unassembled WGS sequence"/>
</dbReference>
<dbReference type="GO" id="GO:0008270">
    <property type="term" value="F:zinc ion binding"/>
    <property type="evidence" value="ECO:0007669"/>
    <property type="project" value="UniProtKB-KW"/>
</dbReference>
<evidence type="ECO:0000256" key="7">
    <source>
        <dbReference type="ARBA" id="ARBA00093423"/>
    </source>
</evidence>
<name>A0AAD7ZF38_DIPPU</name>
<keyword evidence="2" id="KW-0808">Transferase</keyword>
<comment type="caution">
    <text evidence="13">The sequence shown here is derived from an EMBL/GenBank/DDBJ whole genome shotgun (WGS) entry which is preliminary data.</text>
</comment>
<sequence>MVFISVDNIFNVLCNTLQKHGEIESKSKLFSIQTTNSGRVKIATDLLKQENLLPDGKLLENKSLEKSIELRNLGNKEFMRKNDTEALLLYTKSIATAPFPINVPLNNGHEAEALSIAFANRSAVLFSLGKYELCLQDISQAIKNNYPKKLLYKLYERQGKCMQYLGRKTEGIDNINNALKWLSSAAELTPDKKKIIEAELHKLLKSFKNAEVSTSFSSHEQSQIPKCSYNRNQEILCASDCLELKYSPEMGRYISAARDIQPVYQGEKCFILYKFILFNVCYNYYFFVGDVLAVEKPFASVLLPDSFGTHCFNCLRHSETLLPCRFCSNVMYCSEECRSSSWDKNHSVDCSILSILQNLEINKMGFLALKILIIVRKTTDFKNMLISLQNEENLEERKKGFNNNNCYSSSDYSPIYWLVGNTEKRTVSDLFRRSITAACILHCLETMTDFFSDIDVNQYKYEIGGLLLRHLQNLPCNAHEVSELVKTNAKHLEEGASLWESIEIGAAAYAMLSLVNHSCDPNVVRHSYEGDTAVLRAIRPIATGEQVLDNYGFHHALHGKAERISHLESQYYFTCQCIACTEDWPCYNMLPSTDPTFICKRCKRVLPTRVADLVGSKTTTCIKCNETHDLAQIWKELQMSSEEFSHNIELVLTGGSIDWNEVAKKLIKYLILLDKNIHRPWKEYNDCQEALKQCFAMTANCYNP</sequence>
<dbReference type="Gene3D" id="1.25.40.10">
    <property type="entry name" value="Tetratricopeptide repeat domain"/>
    <property type="match status" value="1"/>
</dbReference>
<dbReference type="Pfam" id="PF01753">
    <property type="entry name" value="zf-MYND"/>
    <property type="match status" value="1"/>
</dbReference>
<dbReference type="Pfam" id="PF00856">
    <property type="entry name" value="SET"/>
    <property type="match status" value="1"/>
</dbReference>
<keyword evidence="5 10" id="KW-0863">Zinc-finger</keyword>
<dbReference type="InterPro" id="IPR011990">
    <property type="entry name" value="TPR-like_helical_dom_sf"/>
</dbReference>
<evidence type="ECO:0000259" key="11">
    <source>
        <dbReference type="PROSITE" id="PS50280"/>
    </source>
</evidence>
<keyword evidence="4" id="KW-0479">Metal-binding</keyword>
<proteinExistence type="predicted"/>
<dbReference type="EMBL" id="JASPKZ010008656">
    <property type="protein sequence ID" value="KAJ9579142.1"/>
    <property type="molecule type" value="Genomic_DNA"/>
</dbReference>
<dbReference type="GO" id="GO:0005737">
    <property type="term" value="C:cytoplasm"/>
    <property type="evidence" value="ECO:0007669"/>
    <property type="project" value="TreeGrafter"/>
</dbReference>
<evidence type="ECO:0000256" key="9">
    <source>
        <dbReference type="ARBA" id="ARBA00093680"/>
    </source>
</evidence>
<dbReference type="InterPro" id="IPR046341">
    <property type="entry name" value="SET_dom_sf"/>
</dbReference>
<dbReference type="InterPro" id="IPR052097">
    <property type="entry name" value="SET-MYND_domain_protein"/>
</dbReference>
<dbReference type="InterPro" id="IPR044421">
    <property type="entry name" value="SMYD4_SET"/>
</dbReference>
<feature type="domain" description="MYND-type" evidence="12">
    <location>
        <begin position="311"/>
        <end position="350"/>
    </location>
</feature>
<reference evidence="13" key="1">
    <citation type="journal article" date="2023" name="IScience">
        <title>Live-bearing cockroach genome reveals convergent evolutionary mechanisms linked to viviparity in insects and beyond.</title>
        <authorList>
            <person name="Fouks B."/>
            <person name="Harrison M.C."/>
            <person name="Mikhailova A.A."/>
            <person name="Marchal E."/>
            <person name="English S."/>
            <person name="Carruthers M."/>
            <person name="Jennings E.C."/>
            <person name="Chiamaka E.L."/>
            <person name="Frigard R.A."/>
            <person name="Pippel M."/>
            <person name="Attardo G.M."/>
            <person name="Benoit J.B."/>
            <person name="Bornberg-Bauer E."/>
            <person name="Tobe S.S."/>
        </authorList>
    </citation>
    <scope>NUCLEOTIDE SEQUENCE</scope>
    <source>
        <strain evidence="13">Stay&amp;Tobe</strain>
    </source>
</reference>
<dbReference type="GO" id="GO:0008170">
    <property type="term" value="F:N-methyltransferase activity"/>
    <property type="evidence" value="ECO:0007669"/>
    <property type="project" value="UniProtKB-ARBA"/>
</dbReference>
<dbReference type="InterPro" id="IPR001214">
    <property type="entry name" value="SET_dom"/>
</dbReference>
<dbReference type="GO" id="GO:0008276">
    <property type="term" value="F:protein methyltransferase activity"/>
    <property type="evidence" value="ECO:0007669"/>
    <property type="project" value="UniProtKB-ARBA"/>
</dbReference>
<keyword evidence="1" id="KW-0489">Methyltransferase</keyword>
<dbReference type="SUPFAM" id="SSF82199">
    <property type="entry name" value="SET domain"/>
    <property type="match status" value="1"/>
</dbReference>
<comment type="function">
    <text evidence="7">Protein-lysine N-methyltransferase. Monomethylates PRMT5, modulating its transcriptional activity. May also act as a histone methyltransferase. Plays a critical role in cardiac development. Acts as a key epigenetic regulator of gene expression during cardiac development via its dual activities as a methyltransferase and negative regulator of HDAC1.</text>
</comment>
<dbReference type="GO" id="GO:0032259">
    <property type="term" value="P:methylation"/>
    <property type="evidence" value="ECO:0007669"/>
    <property type="project" value="UniProtKB-KW"/>
</dbReference>
<accession>A0AAD7ZF38</accession>
<dbReference type="InterPro" id="IPR002893">
    <property type="entry name" value="Znf_MYND"/>
</dbReference>